<keyword evidence="1" id="KW-0472">Membrane</keyword>
<reference evidence="3 4" key="1">
    <citation type="submission" date="2019-11" db="EMBL/GenBank/DDBJ databases">
        <authorList>
            <person name="Jiang L.-Q."/>
        </authorList>
    </citation>
    <scope>NUCLEOTIDE SEQUENCE [LARGE SCALE GENOMIC DNA]</scope>
    <source>
        <strain evidence="3 4">YIM 132087</strain>
    </source>
</reference>
<dbReference type="Pfam" id="PF13360">
    <property type="entry name" value="PQQ_2"/>
    <property type="match status" value="1"/>
</dbReference>
<keyword evidence="4" id="KW-1185">Reference proteome</keyword>
<dbReference type="SUPFAM" id="SSF50998">
    <property type="entry name" value="Quinoprotein alcohol dehydrogenase-like"/>
    <property type="match status" value="1"/>
</dbReference>
<dbReference type="Gene3D" id="2.130.10.10">
    <property type="entry name" value="YVTN repeat-like/Quinoprotein amine dehydrogenase"/>
    <property type="match status" value="1"/>
</dbReference>
<dbReference type="InterPro" id="IPR015943">
    <property type="entry name" value="WD40/YVTN_repeat-like_dom_sf"/>
</dbReference>
<gene>
    <name evidence="3" type="ORF">GIS00_12665</name>
</gene>
<dbReference type="InterPro" id="IPR011047">
    <property type="entry name" value="Quinoprotein_ADH-like_sf"/>
</dbReference>
<keyword evidence="1" id="KW-0812">Transmembrane</keyword>
<keyword evidence="1" id="KW-1133">Transmembrane helix</keyword>
<accession>A0A7K1FNJ2</accession>
<proteinExistence type="predicted"/>
<dbReference type="InterPro" id="IPR018391">
    <property type="entry name" value="PQQ_b-propeller_rpt"/>
</dbReference>
<evidence type="ECO:0000259" key="2">
    <source>
        <dbReference type="Pfam" id="PF13360"/>
    </source>
</evidence>
<dbReference type="SMART" id="SM00564">
    <property type="entry name" value="PQQ"/>
    <property type="match status" value="2"/>
</dbReference>
<dbReference type="EMBL" id="WLYK01000005">
    <property type="protein sequence ID" value="MTD14793.1"/>
    <property type="molecule type" value="Genomic_DNA"/>
</dbReference>
<dbReference type="InterPro" id="IPR002372">
    <property type="entry name" value="PQQ_rpt_dom"/>
</dbReference>
<dbReference type="AlphaFoldDB" id="A0A7K1FNJ2"/>
<dbReference type="Proteomes" id="UP000460221">
    <property type="component" value="Unassembled WGS sequence"/>
</dbReference>
<organism evidence="3 4">
    <name type="scientific">Nakamurella alba</name>
    <dbReference type="NCBI Taxonomy" id="2665158"/>
    <lineage>
        <taxon>Bacteria</taxon>
        <taxon>Bacillati</taxon>
        <taxon>Actinomycetota</taxon>
        <taxon>Actinomycetes</taxon>
        <taxon>Nakamurellales</taxon>
        <taxon>Nakamurellaceae</taxon>
        <taxon>Nakamurella</taxon>
    </lineage>
</organism>
<sequence length="572" mass="57996">MPPICDEHMAVGVRGVATRWRARRAIGVPAAGPLCQDAPVGRRTVLVGGPLLAVLLLVGVGAGTWAVWSEQPDGPAAQRWLPSAPVRWSGLPDDTRGFSGVWSVVVAGRPGPAARPDRALLAAGGHDSAAPPDGLVSVTESLAAATAAGPDSRSSSSRTDLDLDAAGVHTTRYEIDGEPVDLVPAELTLQEGAVLGSTWSSESVLSAASLGNYLEPRGTLRSTFTVIAADSGCLDVAAEHEQVPPDGGDPMTSRGTDRWCPGGWRTRLTVDDLALAVPTPEQVRDALVLFDRSTGGERPGVVNPAAPGSPPGAEITDTWPAFGQQLATNLVVAPGARPRVVAADAGAGELRAWDESGVLVWAAQLPDGVRVDPVATSGGAVVAVDATGGVWAFDTASGVVRWQQAVGGHATRVAVSGDRVAVGFWDGRVVVLDAVDGTPRGTADLGSPVRGLVADVAGTGWWTTAEDGGWRHVDLGAVVGTTLDVGAVRWDGALAAVPTSGGELVVAAAADGAVLRRLVAADGAVTVLLDVRPAGPGGSGAARVTPGPDGTVLAWDGSRGAPRCSAPTARSR</sequence>
<feature type="transmembrane region" description="Helical" evidence="1">
    <location>
        <begin position="45"/>
        <end position="68"/>
    </location>
</feature>
<protein>
    <submittedName>
        <fullName evidence="3">PQQ-binding-like beta-propeller repeat protein</fullName>
    </submittedName>
</protein>
<evidence type="ECO:0000256" key="1">
    <source>
        <dbReference type="SAM" id="Phobius"/>
    </source>
</evidence>
<feature type="domain" description="Pyrrolo-quinoline quinone repeat" evidence="2">
    <location>
        <begin position="334"/>
        <end position="449"/>
    </location>
</feature>
<comment type="caution">
    <text evidence="3">The sequence shown here is derived from an EMBL/GenBank/DDBJ whole genome shotgun (WGS) entry which is preliminary data.</text>
</comment>
<evidence type="ECO:0000313" key="4">
    <source>
        <dbReference type="Proteomes" id="UP000460221"/>
    </source>
</evidence>
<evidence type="ECO:0000313" key="3">
    <source>
        <dbReference type="EMBL" id="MTD14793.1"/>
    </source>
</evidence>
<name>A0A7K1FNJ2_9ACTN</name>